<dbReference type="OrthoDB" id="2690740at2759"/>
<protein>
    <submittedName>
        <fullName evidence="1">Uncharacterized protein</fullName>
    </submittedName>
</protein>
<dbReference type="EMBL" id="KN819377">
    <property type="protein sequence ID" value="KIJ11545.1"/>
    <property type="molecule type" value="Genomic_DNA"/>
</dbReference>
<reference evidence="2" key="2">
    <citation type="submission" date="2015-01" db="EMBL/GenBank/DDBJ databases">
        <title>Evolutionary Origins and Diversification of the Mycorrhizal Mutualists.</title>
        <authorList>
            <consortium name="DOE Joint Genome Institute"/>
            <consortium name="Mycorrhizal Genomics Consortium"/>
            <person name="Kohler A."/>
            <person name="Kuo A."/>
            <person name="Nagy L.G."/>
            <person name="Floudas D."/>
            <person name="Copeland A."/>
            <person name="Barry K.W."/>
            <person name="Cichocki N."/>
            <person name="Veneault-Fourrey C."/>
            <person name="LaButti K."/>
            <person name="Lindquist E.A."/>
            <person name="Lipzen A."/>
            <person name="Lundell T."/>
            <person name="Morin E."/>
            <person name="Murat C."/>
            <person name="Riley R."/>
            <person name="Ohm R."/>
            <person name="Sun H."/>
            <person name="Tunlid A."/>
            <person name="Henrissat B."/>
            <person name="Grigoriev I.V."/>
            <person name="Hibbett D.S."/>
            <person name="Martin F."/>
        </authorList>
    </citation>
    <scope>NUCLEOTIDE SEQUENCE [LARGE SCALE GENOMIC DNA]</scope>
    <source>
        <strain evidence="2">ATCC 200175</strain>
    </source>
</reference>
<keyword evidence="2" id="KW-1185">Reference proteome</keyword>
<dbReference type="Proteomes" id="UP000053647">
    <property type="component" value="Unassembled WGS sequence"/>
</dbReference>
<sequence>MGVKFINIAAGGSIYALILIADLDLRWAASKLIGEVPHMIGLMLRDPNLSTTPKLITDCIIPTIACLRALFRIVLIDLFCKKFTQVHNLSPSIDCTNFLQSDYLFDAILQE</sequence>
<accession>A0A0C9T776</accession>
<dbReference type="AlphaFoldDB" id="A0A0C9T776"/>
<evidence type="ECO:0000313" key="2">
    <source>
        <dbReference type="Proteomes" id="UP000053647"/>
    </source>
</evidence>
<gene>
    <name evidence="1" type="ORF">PAXINDRAFT_15543</name>
</gene>
<reference evidence="1 2" key="1">
    <citation type="submission" date="2014-06" db="EMBL/GenBank/DDBJ databases">
        <authorList>
            <consortium name="DOE Joint Genome Institute"/>
            <person name="Kuo A."/>
            <person name="Kohler A."/>
            <person name="Nagy L.G."/>
            <person name="Floudas D."/>
            <person name="Copeland A."/>
            <person name="Barry K.W."/>
            <person name="Cichocki N."/>
            <person name="Veneault-Fourrey C."/>
            <person name="LaButti K."/>
            <person name="Lindquist E.A."/>
            <person name="Lipzen A."/>
            <person name="Lundell T."/>
            <person name="Morin E."/>
            <person name="Murat C."/>
            <person name="Sun H."/>
            <person name="Tunlid A."/>
            <person name="Henrissat B."/>
            <person name="Grigoriev I.V."/>
            <person name="Hibbett D.S."/>
            <person name="Martin F."/>
            <person name="Nordberg H.P."/>
            <person name="Cantor M.N."/>
            <person name="Hua S.X."/>
        </authorList>
    </citation>
    <scope>NUCLEOTIDE SEQUENCE [LARGE SCALE GENOMIC DNA]</scope>
    <source>
        <strain evidence="1 2">ATCC 200175</strain>
    </source>
</reference>
<evidence type="ECO:0000313" key="1">
    <source>
        <dbReference type="EMBL" id="KIJ11545.1"/>
    </source>
</evidence>
<name>A0A0C9T776_PAXIN</name>
<proteinExistence type="predicted"/>
<organism evidence="1 2">
    <name type="scientific">Paxillus involutus ATCC 200175</name>
    <dbReference type="NCBI Taxonomy" id="664439"/>
    <lineage>
        <taxon>Eukaryota</taxon>
        <taxon>Fungi</taxon>
        <taxon>Dikarya</taxon>
        <taxon>Basidiomycota</taxon>
        <taxon>Agaricomycotina</taxon>
        <taxon>Agaricomycetes</taxon>
        <taxon>Agaricomycetidae</taxon>
        <taxon>Boletales</taxon>
        <taxon>Paxilineae</taxon>
        <taxon>Paxillaceae</taxon>
        <taxon>Paxillus</taxon>
    </lineage>
</organism>
<dbReference type="HOGENOM" id="CLU_2159179_0_0_1"/>